<protein>
    <recommendedName>
        <fullName evidence="3">XRE family transcriptional regulator</fullName>
    </recommendedName>
</protein>
<name>A0ABV2LF55_9HYPH</name>
<evidence type="ECO:0000313" key="1">
    <source>
        <dbReference type="EMBL" id="MET3695371.1"/>
    </source>
</evidence>
<dbReference type="Proteomes" id="UP001549145">
    <property type="component" value="Unassembled WGS sequence"/>
</dbReference>
<dbReference type="RefSeq" id="WP_238279341.1">
    <property type="nucleotide sequence ID" value="NZ_BPQL01000055.1"/>
</dbReference>
<accession>A0ABV2LF55</accession>
<gene>
    <name evidence="1" type="ORF">ABID43_004939</name>
</gene>
<reference evidence="1 2" key="1">
    <citation type="submission" date="2024-06" db="EMBL/GenBank/DDBJ databases">
        <title>Genomic Encyclopedia of Type Strains, Phase IV (KMG-IV): sequencing the most valuable type-strain genomes for metagenomic binning, comparative biology and taxonomic classification.</title>
        <authorList>
            <person name="Goeker M."/>
        </authorList>
    </citation>
    <scope>NUCLEOTIDE SEQUENCE [LARGE SCALE GENOMIC DNA]</scope>
    <source>
        <strain evidence="1 2">DSM 21331</strain>
    </source>
</reference>
<evidence type="ECO:0008006" key="3">
    <source>
        <dbReference type="Google" id="ProtNLM"/>
    </source>
</evidence>
<evidence type="ECO:0000313" key="2">
    <source>
        <dbReference type="Proteomes" id="UP001549145"/>
    </source>
</evidence>
<organism evidence="1 2">
    <name type="scientific">Methylobacterium goesingense</name>
    <dbReference type="NCBI Taxonomy" id="243690"/>
    <lineage>
        <taxon>Bacteria</taxon>
        <taxon>Pseudomonadati</taxon>
        <taxon>Pseudomonadota</taxon>
        <taxon>Alphaproteobacteria</taxon>
        <taxon>Hyphomicrobiales</taxon>
        <taxon>Methylobacteriaceae</taxon>
        <taxon>Methylobacterium</taxon>
    </lineage>
</organism>
<comment type="caution">
    <text evidence="1">The sequence shown here is derived from an EMBL/GenBank/DDBJ whole genome shotgun (WGS) entry which is preliminary data.</text>
</comment>
<proteinExistence type="predicted"/>
<dbReference type="EMBL" id="JBEPMM010000027">
    <property type="protein sequence ID" value="MET3695371.1"/>
    <property type="molecule type" value="Genomic_DNA"/>
</dbReference>
<keyword evidence="2" id="KW-1185">Reference proteome</keyword>
<sequence length="84" mass="9498">MDDGEASNRTHRRSLDLIAIALNVPVDSFYQAKQFKPLLVIDVDPPTEDVEQALIVMRLFLRLKDPEARARCVGFITQELTNDG</sequence>